<dbReference type="SUPFAM" id="SSF53187">
    <property type="entry name" value="Zn-dependent exopeptidases"/>
    <property type="match status" value="1"/>
</dbReference>
<accession>A0A3M0GGM4</accession>
<feature type="binding site" evidence="1">
    <location>
        <position position="144"/>
    </location>
    <ligand>
        <name>Mn(2+)</name>
        <dbReference type="ChEBI" id="CHEBI:29035"/>
        <label>2</label>
    </ligand>
</feature>
<gene>
    <name evidence="4" type="ORF">EAX62_04455</name>
</gene>
<dbReference type="Pfam" id="PF07687">
    <property type="entry name" value="M20_dimer"/>
    <property type="match status" value="1"/>
</dbReference>
<feature type="binding site" evidence="1">
    <location>
        <position position="411"/>
    </location>
    <ligand>
        <name>Mn(2+)</name>
        <dbReference type="ChEBI" id="CHEBI:29035"/>
        <label>2</label>
    </ligand>
</feature>
<comment type="caution">
    <text evidence="4">The sequence shown here is derived from an EMBL/GenBank/DDBJ whole genome shotgun (WGS) entry which is preliminary data.</text>
</comment>
<dbReference type="AlphaFoldDB" id="A0A3M0GGM4"/>
<dbReference type="PIRSF" id="PIRSF005962">
    <property type="entry name" value="Pept_M20D_amidohydro"/>
    <property type="match status" value="1"/>
</dbReference>
<feature type="domain" description="Peptidase M20 dimerisation" evidence="3">
    <location>
        <begin position="233"/>
        <end position="323"/>
    </location>
</feature>
<dbReference type="Gene3D" id="3.40.630.10">
    <property type="entry name" value="Zn peptidases"/>
    <property type="match status" value="1"/>
</dbReference>
<dbReference type="GO" id="GO:0046872">
    <property type="term" value="F:metal ion binding"/>
    <property type="evidence" value="ECO:0007669"/>
    <property type="project" value="UniProtKB-KW"/>
</dbReference>
<evidence type="ECO:0000256" key="2">
    <source>
        <dbReference type="SAM" id="MobiDB-lite"/>
    </source>
</evidence>
<dbReference type="OrthoDB" id="9777385at2"/>
<feature type="binding site" evidence="1">
    <location>
        <position position="208"/>
    </location>
    <ligand>
        <name>Mn(2+)</name>
        <dbReference type="ChEBI" id="CHEBI:29035"/>
        <label>2</label>
    </ligand>
</feature>
<dbReference type="InterPro" id="IPR002933">
    <property type="entry name" value="Peptidase_M20"/>
</dbReference>
<feature type="region of interest" description="Disordered" evidence="2">
    <location>
        <begin position="1"/>
        <end position="29"/>
    </location>
</feature>
<name>A0A3M0GGM4_9ACTN</name>
<feature type="binding site" evidence="1">
    <location>
        <position position="146"/>
    </location>
    <ligand>
        <name>Mn(2+)</name>
        <dbReference type="ChEBI" id="CHEBI:29035"/>
        <label>2</label>
    </ligand>
</feature>
<proteinExistence type="predicted"/>
<feature type="compositionally biased region" description="Polar residues" evidence="2">
    <location>
        <begin position="1"/>
        <end position="11"/>
    </location>
</feature>
<dbReference type="Pfam" id="PF01546">
    <property type="entry name" value="Peptidase_M20"/>
    <property type="match status" value="1"/>
</dbReference>
<dbReference type="CDD" id="cd03886">
    <property type="entry name" value="M20_Acy1"/>
    <property type="match status" value="1"/>
</dbReference>
<evidence type="ECO:0000259" key="3">
    <source>
        <dbReference type="Pfam" id="PF07687"/>
    </source>
</evidence>
<dbReference type="Gene3D" id="3.30.70.360">
    <property type="match status" value="1"/>
</dbReference>
<dbReference type="PANTHER" id="PTHR11014:SF63">
    <property type="entry name" value="METALLOPEPTIDASE, PUTATIVE (AFU_ORTHOLOGUE AFUA_6G09600)-RELATED"/>
    <property type="match status" value="1"/>
</dbReference>
<feature type="binding site" evidence="1">
    <location>
        <position position="180"/>
    </location>
    <ligand>
        <name>Mn(2+)</name>
        <dbReference type="ChEBI" id="CHEBI:29035"/>
        <label>2</label>
    </ligand>
</feature>
<dbReference type="InterPro" id="IPR017439">
    <property type="entry name" value="Amidohydrolase"/>
</dbReference>
<keyword evidence="1" id="KW-0479">Metal-binding</keyword>
<dbReference type="GO" id="GO:0016787">
    <property type="term" value="F:hydrolase activity"/>
    <property type="evidence" value="ECO:0007669"/>
    <property type="project" value="UniProtKB-KW"/>
</dbReference>
<dbReference type="EMBL" id="REFW01000001">
    <property type="protein sequence ID" value="RMB61862.1"/>
    <property type="molecule type" value="Genomic_DNA"/>
</dbReference>
<dbReference type="Proteomes" id="UP000275256">
    <property type="component" value="Unassembled WGS sequence"/>
</dbReference>
<dbReference type="InterPro" id="IPR011650">
    <property type="entry name" value="Peptidase_M20_dimer"/>
</dbReference>
<evidence type="ECO:0000256" key="1">
    <source>
        <dbReference type="PIRSR" id="PIRSR005962-1"/>
    </source>
</evidence>
<comment type="cofactor">
    <cofactor evidence="1">
        <name>Mn(2+)</name>
        <dbReference type="ChEBI" id="CHEBI:29035"/>
    </cofactor>
    <text evidence="1">The Mn(2+) ion enhances activity.</text>
</comment>
<evidence type="ECO:0000313" key="5">
    <source>
        <dbReference type="Proteomes" id="UP000275256"/>
    </source>
</evidence>
<dbReference type="NCBIfam" id="TIGR01891">
    <property type="entry name" value="amidohydrolases"/>
    <property type="match status" value="1"/>
</dbReference>
<reference evidence="4 5" key="1">
    <citation type="submission" date="2018-10" db="EMBL/GenBank/DDBJ databases">
        <title>Tessaracoccus antarcticuss sp. nov., isolated from sediment.</title>
        <authorList>
            <person name="Zhou L.Y."/>
            <person name="Du Z.J."/>
        </authorList>
    </citation>
    <scope>NUCLEOTIDE SEQUENCE [LARGE SCALE GENOMIC DNA]</scope>
    <source>
        <strain evidence="4 5">JDX10</strain>
    </source>
</reference>
<evidence type="ECO:0000313" key="4">
    <source>
        <dbReference type="EMBL" id="RMB61862.1"/>
    </source>
</evidence>
<dbReference type="SUPFAM" id="SSF55031">
    <property type="entry name" value="Bacterial exopeptidase dimerisation domain"/>
    <property type="match status" value="1"/>
</dbReference>
<organism evidence="4 5">
    <name type="scientific">Tessaracoccus antarcticus</name>
    <dbReference type="NCBI Taxonomy" id="2479848"/>
    <lineage>
        <taxon>Bacteria</taxon>
        <taxon>Bacillati</taxon>
        <taxon>Actinomycetota</taxon>
        <taxon>Actinomycetes</taxon>
        <taxon>Propionibacteriales</taxon>
        <taxon>Propionibacteriaceae</taxon>
        <taxon>Tessaracoccus</taxon>
    </lineage>
</organism>
<dbReference type="InterPro" id="IPR036264">
    <property type="entry name" value="Bact_exopeptidase_dim_dom"/>
</dbReference>
<keyword evidence="5" id="KW-1185">Reference proteome</keyword>
<keyword evidence="4" id="KW-0378">Hydrolase</keyword>
<protein>
    <submittedName>
        <fullName evidence="4">Amidohydrolase</fullName>
    </submittedName>
</protein>
<dbReference type="PANTHER" id="PTHR11014">
    <property type="entry name" value="PEPTIDASE M20 FAMILY MEMBER"/>
    <property type="match status" value="1"/>
</dbReference>
<sequence length="441" mass="46322">MDGTQGTQTATPALPHARHSANGRNGRLGVPVGPACQTGAVTTQDFLQSINGELVALRRDLHQIPEVGLDLPQTQARILQALDGLPLEITLGKSVSSVVGILRGGRQSEGKRDVVLLRGDMDALPVEELTGLDYASTNGNMHACGHDLHMSLLVGAARALCEMKDDLAGDVIFMFQPGEEGVDGCRYMLEEGLLDIAGPRPTAAYAIHVWSSLDPLGTFSTKPGPVMASSDVARVRVVGRGGHGSAPHLAKDPVPALAEMVTATHSLVTRGFDVFDPVVVTVGRLSAGTIANVIPEEGSFDATLRTFSDAAHTTLLAELPKMVDGIAAAHGVTAHYDLLEQYPVTVNDADHADLVAETATRLFGEDRHLRWKAPLAGAEDFSRILEEVPGCFIGLSACPADLDPATAPFNHSAYARFDDAVVADGALLLADLAATHLSPGA</sequence>
<keyword evidence="1" id="KW-0464">Manganese</keyword>